<dbReference type="Pfam" id="PF17900">
    <property type="entry name" value="Peptidase_M1_N"/>
    <property type="match status" value="1"/>
</dbReference>
<dbReference type="InterPro" id="IPR042097">
    <property type="entry name" value="Aminopeptidase_N-like_N_sf"/>
</dbReference>
<dbReference type="InterPro" id="IPR034015">
    <property type="entry name" value="M1_LTA4H"/>
</dbReference>
<evidence type="ECO:0000259" key="16">
    <source>
        <dbReference type="Pfam" id="PF01433"/>
    </source>
</evidence>
<dbReference type="SUPFAM" id="SSF63737">
    <property type="entry name" value="Leukotriene A4 hydrolase N-terminal domain"/>
    <property type="match status" value="1"/>
</dbReference>
<evidence type="ECO:0000256" key="8">
    <source>
        <dbReference type="ARBA" id="ARBA00022723"/>
    </source>
</evidence>
<comment type="catalytic activity">
    <reaction evidence="1">
        <text>Release of an N-terminal amino acid, Xaa-|-Yaa- from a peptide, amide or arylamide. Xaa is preferably Ala, but may be most amino acids including Pro (slow action). When a terminal hydrophobic residue is followed by a prolyl residue, the two may be released as an intact Xaa-Pro dipeptide.</text>
        <dbReference type="EC" id="3.4.11.2"/>
    </reaction>
</comment>
<evidence type="ECO:0000256" key="4">
    <source>
        <dbReference type="ARBA" id="ARBA00012564"/>
    </source>
</evidence>
<evidence type="ECO:0000256" key="11">
    <source>
        <dbReference type="ARBA" id="ARBA00023049"/>
    </source>
</evidence>
<dbReference type="GO" id="GO:0016285">
    <property type="term" value="F:alanyl aminopeptidase activity"/>
    <property type="evidence" value="ECO:0007669"/>
    <property type="project" value="UniProtKB-EC"/>
</dbReference>
<dbReference type="InterPro" id="IPR045357">
    <property type="entry name" value="Aminopeptidase_N-like_N"/>
</dbReference>
<dbReference type="PRINTS" id="PR00756">
    <property type="entry name" value="ALADIPTASE"/>
</dbReference>
<keyword evidence="18" id="KW-0031">Aminopeptidase</keyword>
<keyword evidence="6" id="KW-0963">Cytoplasm</keyword>
<dbReference type="AlphaFoldDB" id="A0A2N9JCG2"/>
<dbReference type="GO" id="GO:0005737">
    <property type="term" value="C:cytoplasm"/>
    <property type="evidence" value="ECO:0007669"/>
    <property type="project" value="UniProtKB-SubCell"/>
</dbReference>
<keyword evidence="11" id="KW-0482">Metalloprotease</keyword>
<dbReference type="Pfam" id="PF01433">
    <property type="entry name" value="Peptidase_M1"/>
    <property type="match status" value="1"/>
</dbReference>
<evidence type="ECO:0000256" key="7">
    <source>
        <dbReference type="ARBA" id="ARBA00022670"/>
    </source>
</evidence>
<dbReference type="Proteomes" id="UP000238164">
    <property type="component" value="Chromosome 1"/>
</dbReference>
<evidence type="ECO:0000256" key="12">
    <source>
        <dbReference type="ARBA" id="ARBA00029811"/>
    </source>
</evidence>
<dbReference type="EC" id="3.4.11.2" evidence="4"/>
<dbReference type="KEGG" id="mgg:MPLG2_0184"/>
<evidence type="ECO:0000256" key="10">
    <source>
        <dbReference type="ARBA" id="ARBA00022833"/>
    </source>
</evidence>
<dbReference type="PANTHER" id="PTHR45726:SF3">
    <property type="entry name" value="LEUKOTRIENE A-4 HYDROLASE"/>
    <property type="match status" value="1"/>
</dbReference>
<accession>A0A2N9JCG2</accession>
<gene>
    <name evidence="18" type="ORF">MPLG2_0184</name>
</gene>
<evidence type="ECO:0000256" key="9">
    <source>
        <dbReference type="ARBA" id="ARBA00022801"/>
    </source>
</evidence>
<dbReference type="CDD" id="cd09603">
    <property type="entry name" value="M1_APN_like"/>
    <property type="match status" value="1"/>
</dbReference>
<keyword evidence="7" id="KW-0645">Protease</keyword>
<evidence type="ECO:0000256" key="13">
    <source>
        <dbReference type="ARBA" id="ARBA00031533"/>
    </source>
</evidence>
<organism evidence="18 19">
    <name type="scientific">Micropruina glycogenica</name>
    <dbReference type="NCBI Taxonomy" id="75385"/>
    <lineage>
        <taxon>Bacteria</taxon>
        <taxon>Bacillati</taxon>
        <taxon>Actinomycetota</taxon>
        <taxon>Actinomycetes</taxon>
        <taxon>Propionibacteriales</taxon>
        <taxon>Nocardioidaceae</taxon>
        <taxon>Micropruina</taxon>
    </lineage>
</organism>
<evidence type="ECO:0000256" key="2">
    <source>
        <dbReference type="ARBA" id="ARBA00004496"/>
    </source>
</evidence>
<feature type="binding site" evidence="15">
    <location>
        <position position="305"/>
    </location>
    <ligand>
        <name>Zn(2+)</name>
        <dbReference type="ChEBI" id="CHEBI:29105"/>
        <note>catalytic</note>
    </ligand>
</feature>
<evidence type="ECO:0000313" key="18">
    <source>
        <dbReference type="EMBL" id="SPD85220.1"/>
    </source>
</evidence>
<evidence type="ECO:0000259" key="17">
    <source>
        <dbReference type="Pfam" id="PF17900"/>
    </source>
</evidence>
<protein>
    <recommendedName>
        <fullName evidence="5">Aminopeptidase N</fullName>
        <ecNumber evidence="4">3.4.11.2</ecNumber>
    </recommendedName>
    <alternativeName>
        <fullName evidence="12">Alanine aminopeptidase</fullName>
    </alternativeName>
    <alternativeName>
        <fullName evidence="13">Lysyl aminopeptidase</fullName>
    </alternativeName>
</protein>
<feature type="active site" description="Proton acceptor" evidence="14">
    <location>
        <position position="283"/>
    </location>
</feature>
<dbReference type="GO" id="GO:0008270">
    <property type="term" value="F:zinc ion binding"/>
    <property type="evidence" value="ECO:0007669"/>
    <property type="project" value="InterPro"/>
</dbReference>
<evidence type="ECO:0000313" key="19">
    <source>
        <dbReference type="Proteomes" id="UP000238164"/>
    </source>
</evidence>
<dbReference type="GO" id="GO:0008237">
    <property type="term" value="F:metallopeptidase activity"/>
    <property type="evidence" value="ECO:0007669"/>
    <property type="project" value="UniProtKB-KW"/>
</dbReference>
<dbReference type="SUPFAM" id="SSF55486">
    <property type="entry name" value="Metalloproteases ('zincins'), catalytic domain"/>
    <property type="match status" value="1"/>
</dbReference>
<sequence length="429" mass="47349">MMPAADAYVPGHGNRRFGVRAYDLDLDYRIATNHLSARAVLEIEAAEPLDQVALDLYGLTVTKVKVGGRPARFTHRDRKLRIALASPVKAGSRLSVEIDYAGKPRPMPSVFGPVGWEELTDGVLVAAQPCGAPSWFPCNDRPDDKASYRFAITVADGYRVVANGVLAGRERRSGRTTWRYVQAQPMAPYLAVLHIGRYVSTAAGEVEVLHPRTVPVGVGTAFERQADMLEVFTGLFGPYPFDGYAVVITADDLEIPLEAQTLSTFGANHAVAGWNNERLVAHELAHQWFGNSLTAATWADIWLHEGFACYSEWLWSEASGGRSADELAREHHRKLAALPQDLLLGDPGRDDMFDDRVYKRGALTLHALRALLGDRFFDMLRDWTAANRWGVVTTPAFVDFAQRYTKGDVAGLIARWVYAKPLPPLTFAG</sequence>
<keyword evidence="9" id="KW-0378">Hydrolase</keyword>
<feature type="binding site" evidence="15">
    <location>
        <position position="286"/>
    </location>
    <ligand>
        <name>Zn(2+)</name>
        <dbReference type="ChEBI" id="CHEBI:29105"/>
        <note>catalytic</note>
    </ligand>
</feature>
<reference evidence="18 19" key="1">
    <citation type="submission" date="2018-02" db="EMBL/GenBank/DDBJ databases">
        <authorList>
            <person name="Cohen D.B."/>
            <person name="Kent A.D."/>
        </authorList>
    </citation>
    <scope>NUCLEOTIDE SEQUENCE [LARGE SCALE GENOMIC DNA]</scope>
    <source>
        <strain evidence="18">1</strain>
    </source>
</reference>
<evidence type="ECO:0000256" key="5">
    <source>
        <dbReference type="ARBA" id="ARBA00015611"/>
    </source>
</evidence>
<dbReference type="Gene3D" id="1.10.390.10">
    <property type="entry name" value="Neutral Protease Domain 2"/>
    <property type="match status" value="1"/>
</dbReference>
<feature type="binding site" evidence="15">
    <location>
        <position position="282"/>
    </location>
    <ligand>
        <name>Zn(2+)</name>
        <dbReference type="ChEBI" id="CHEBI:29105"/>
        <note>catalytic</note>
    </ligand>
</feature>
<dbReference type="InterPro" id="IPR027268">
    <property type="entry name" value="Peptidase_M4/M1_CTD_sf"/>
</dbReference>
<comment type="subcellular location">
    <subcellularLocation>
        <location evidence="2">Cytoplasm</location>
    </subcellularLocation>
</comment>
<evidence type="ECO:0000256" key="14">
    <source>
        <dbReference type="PIRSR" id="PIRSR634015-1"/>
    </source>
</evidence>
<evidence type="ECO:0000256" key="15">
    <source>
        <dbReference type="PIRSR" id="PIRSR634015-3"/>
    </source>
</evidence>
<keyword evidence="10 15" id="KW-0862">Zinc</keyword>
<feature type="active site" description="Proton donor" evidence="14">
    <location>
        <position position="358"/>
    </location>
</feature>
<evidence type="ECO:0000256" key="3">
    <source>
        <dbReference type="ARBA" id="ARBA00010136"/>
    </source>
</evidence>
<feature type="domain" description="Aminopeptidase N-like N-terminal" evidence="17">
    <location>
        <begin position="21"/>
        <end position="190"/>
    </location>
</feature>
<evidence type="ECO:0000256" key="6">
    <source>
        <dbReference type="ARBA" id="ARBA00022490"/>
    </source>
</evidence>
<proteinExistence type="inferred from homology"/>
<feature type="domain" description="Peptidase M1 membrane alanine aminopeptidase" evidence="16">
    <location>
        <begin position="222"/>
        <end position="416"/>
    </location>
</feature>
<comment type="similarity">
    <text evidence="3">Belongs to the peptidase M1 family.</text>
</comment>
<dbReference type="InterPro" id="IPR001930">
    <property type="entry name" value="Peptidase_M1"/>
</dbReference>
<dbReference type="GO" id="GO:0006508">
    <property type="term" value="P:proteolysis"/>
    <property type="evidence" value="ECO:0007669"/>
    <property type="project" value="UniProtKB-KW"/>
</dbReference>
<name>A0A2N9JCG2_9ACTN</name>
<comment type="cofactor">
    <cofactor evidence="15">
        <name>Zn(2+)</name>
        <dbReference type="ChEBI" id="CHEBI:29105"/>
    </cofactor>
    <text evidence="15">Binds 1 zinc ion per subunit.</text>
</comment>
<dbReference type="OrthoDB" id="3885507at2"/>
<keyword evidence="19" id="KW-1185">Reference proteome</keyword>
<keyword evidence="8 15" id="KW-0479">Metal-binding</keyword>
<dbReference type="InterPro" id="IPR014782">
    <property type="entry name" value="Peptidase_M1_dom"/>
</dbReference>
<dbReference type="Gene3D" id="2.60.40.1730">
    <property type="entry name" value="tricorn interacting facor f3 domain"/>
    <property type="match status" value="1"/>
</dbReference>
<dbReference type="EMBL" id="LT985188">
    <property type="protein sequence ID" value="SPD85220.1"/>
    <property type="molecule type" value="Genomic_DNA"/>
</dbReference>
<evidence type="ECO:0000256" key="1">
    <source>
        <dbReference type="ARBA" id="ARBA00000098"/>
    </source>
</evidence>
<dbReference type="PANTHER" id="PTHR45726">
    <property type="entry name" value="LEUKOTRIENE A-4 HYDROLASE"/>
    <property type="match status" value="1"/>
</dbReference>